<evidence type="ECO:0000313" key="3">
    <source>
        <dbReference type="Proteomes" id="UP000648984"/>
    </source>
</evidence>
<dbReference type="Pfam" id="PF00583">
    <property type="entry name" value="Acetyltransf_1"/>
    <property type="match status" value="1"/>
</dbReference>
<evidence type="ECO:0000313" key="2">
    <source>
        <dbReference type="EMBL" id="NMG77013.1"/>
    </source>
</evidence>
<proteinExistence type="predicted"/>
<organism evidence="2 3">
    <name type="scientific">Aromatoleum diolicum</name>
    <dbReference type="NCBI Taxonomy" id="75796"/>
    <lineage>
        <taxon>Bacteria</taxon>
        <taxon>Pseudomonadati</taxon>
        <taxon>Pseudomonadota</taxon>
        <taxon>Betaproteobacteria</taxon>
        <taxon>Rhodocyclales</taxon>
        <taxon>Rhodocyclaceae</taxon>
        <taxon>Aromatoleum</taxon>
    </lineage>
</organism>
<dbReference type="PROSITE" id="PS51186">
    <property type="entry name" value="GNAT"/>
    <property type="match status" value="1"/>
</dbReference>
<sequence length="172" mass="18646">MTDIVATELSIRVEIPGNIPAVREVNERAFGRETEAALVDTLRANGKFALSLVAALNEQIVGHILFTDLLGSAQRLAALAPMAVLPDHQRAGIGSALIRTGFEYLREQGYDAVVVLGHKDYYPRFGFVPGANFGITTPFDVPPEYLLVAQLSVRPVAPGKMLYQPEFEAVAP</sequence>
<comment type="caution">
    <text evidence="2">The sequence shown here is derived from an EMBL/GenBank/DDBJ whole genome shotgun (WGS) entry which is preliminary data.</text>
</comment>
<dbReference type="InterPro" id="IPR016181">
    <property type="entry name" value="Acyl_CoA_acyltransferase"/>
</dbReference>
<dbReference type="InterPro" id="IPR050276">
    <property type="entry name" value="MshD_Acetyltransferase"/>
</dbReference>
<evidence type="ECO:0000259" key="1">
    <source>
        <dbReference type="PROSITE" id="PS51186"/>
    </source>
</evidence>
<dbReference type="PANTHER" id="PTHR43617">
    <property type="entry name" value="L-AMINO ACID N-ACETYLTRANSFERASE"/>
    <property type="match status" value="1"/>
</dbReference>
<dbReference type="InterPro" id="IPR000182">
    <property type="entry name" value="GNAT_dom"/>
</dbReference>
<name>A0ABX1QFC0_9RHOO</name>
<dbReference type="SUPFAM" id="SSF55729">
    <property type="entry name" value="Acyl-CoA N-acyltransferases (Nat)"/>
    <property type="match status" value="1"/>
</dbReference>
<keyword evidence="3" id="KW-1185">Reference proteome</keyword>
<reference evidence="2 3" key="1">
    <citation type="submission" date="2019-12" db="EMBL/GenBank/DDBJ databases">
        <title>Comparative genomics gives insights into the taxonomy of the Azoarcus-Aromatoleum group and reveals separate origins of nif in the plant-associated Azoarcus and non-plant-associated Aromatoleum sub-groups.</title>
        <authorList>
            <person name="Lafos M."/>
            <person name="Maluk M."/>
            <person name="Batista M."/>
            <person name="Junghare M."/>
            <person name="Carmona M."/>
            <person name="Faoro H."/>
            <person name="Cruz L.M."/>
            <person name="Battistoni F."/>
            <person name="De Souza E."/>
            <person name="Pedrosa F."/>
            <person name="Chen W.-M."/>
            <person name="Poole P.S."/>
            <person name="Dixon R.A."/>
            <person name="James E.K."/>
        </authorList>
    </citation>
    <scope>NUCLEOTIDE SEQUENCE [LARGE SCALE GENOMIC DNA]</scope>
    <source>
        <strain evidence="2 3">22Lin</strain>
    </source>
</reference>
<gene>
    <name evidence="2" type="ORF">GPA25_19860</name>
</gene>
<dbReference type="PANTHER" id="PTHR43617:SF2">
    <property type="entry name" value="UPF0039 PROTEIN SLL0451"/>
    <property type="match status" value="1"/>
</dbReference>
<dbReference type="Proteomes" id="UP000648984">
    <property type="component" value="Unassembled WGS sequence"/>
</dbReference>
<dbReference type="RefSeq" id="WP_169262146.1">
    <property type="nucleotide sequence ID" value="NZ_WTVQ01000046.1"/>
</dbReference>
<dbReference type="CDD" id="cd04301">
    <property type="entry name" value="NAT_SF"/>
    <property type="match status" value="1"/>
</dbReference>
<accession>A0ABX1QFC0</accession>
<dbReference type="EMBL" id="WTVQ01000046">
    <property type="protein sequence ID" value="NMG77013.1"/>
    <property type="molecule type" value="Genomic_DNA"/>
</dbReference>
<feature type="domain" description="N-acetyltransferase" evidence="1">
    <location>
        <begin position="9"/>
        <end position="148"/>
    </location>
</feature>
<dbReference type="Gene3D" id="3.40.630.30">
    <property type="match status" value="1"/>
</dbReference>
<protein>
    <submittedName>
        <fullName evidence="2">GNAT family N-acetyltransferase</fullName>
    </submittedName>
</protein>